<proteinExistence type="inferred from homology"/>
<dbReference type="WBParaSite" id="nRc.2.0.1.t39414-RA">
    <property type="protein sequence ID" value="nRc.2.0.1.t39414-RA"/>
    <property type="gene ID" value="nRc.2.0.1.g39414"/>
</dbReference>
<dbReference type="Pfam" id="PF00025">
    <property type="entry name" value="Arf"/>
    <property type="match status" value="1"/>
</dbReference>
<evidence type="ECO:0000313" key="8">
    <source>
        <dbReference type="WBParaSite" id="nRc.2.0.1.t39414-RA"/>
    </source>
</evidence>
<protein>
    <submittedName>
        <fullName evidence="8">ADP-ribosylation factor</fullName>
    </submittedName>
</protein>
<feature type="binding site" evidence="4">
    <location>
        <begin position="27"/>
        <end position="34"/>
    </location>
    <ligand>
        <name>GTP</name>
        <dbReference type="ChEBI" id="CHEBI:37565"/>
    </ligand>
</feature>
<name>A0A915KMZ7_ROMCU</name>
<evidence type="ECO:0000256" key="3">
    <source>
        <dbReference type="ARBA" id="ARBA00023134"/>
    </source>
</evidence>
<dbReference type="Gene3D" id="3.40.50.300">
    <property type="entry name" value="P-loop containing nucleotide triphosphate hydrolases"/>
    <property type="match status" value="1"/>
</dbReference>
<evidence type="ECO:0000256" key="5">
    <source>
        <dbReference type="PIRSR" id="PIRSR606689-2"/>
    </source>
</evidence>
<dbReference type="InterPro" id="IPR024156">
    <property type="entry name" value="Small_GTPase_ARF"/>
</dbReference>
<dbReference type="InterPro" id="IPR006689">
    <property type="entry name" value="Small_GTPase_ARF/SAR"/>
</dbReference>
<feature type="binding site" evidence="5">
    <location>
        <position position="34"/>
    </location>
    <ligand>
        <name>Mg(2+)</name>
        <dbReference type="ChEBI" id="CHEBI:18420"/>
    </ligand>
</feature>
<dbReference type="NCBIfam" id="TIGR00231">
    <property type="entry name" value="small_GTP"/>
    <property type="match status" value="1"/>
</dbReference>
<dbReference type="PANTHER" id="PTHR11711">
    <property type="entry name" value="ADP RIBOSYLATION FACTOR-RELATED"/>
    <property type="match status" value="1"/>
</dbReference>
<dbReference type="InterPro" id="IPR005225">
    <property type="entry name" value="Small_GTP-bd"/>
</dbReference>
<dbReference type="PROSITE" id="PS51417">
    <property type="entry name" value="ARF"/>
    <property type="match status" value="1"/>
</dbReference>
<dbReference type="SMART" id="SM00175">
    <property type="entry name" value="RAB"/>
    <property type="match status" value="1"/>
</dbReference>
<keyword evidence="5" id="KW-0460">Magnesium</keyword>
<dbReference type="OMA" id="HIESCCA"/>
<reference evidence="8" key="1">
    <citation type="submission" date="2022-11" db="UniProtKB">
        <authorList>
            <consortium name="WormBaseParasite"/>
        </authorList>
    </citation>
    <scope>IDENTIFICATION</scope>
</reference>
<keyword evidence="2 4" id="KW-0547">Nucleotide-binding</keyword>
<evidence type="ECO:0000313" key="7">
    <source>
        <dbReference type="Proteomes" id="UP000887565"/>
    </source>
</evidence>
<dbReference type="PRINTS" id="PR00328">
    <property type="entry name" value="SAR1GTPBP"/>
</dbReference>
<feature type="binding site" evidence="4">
    <location>
        <begin position="130"/>
        <end position="133"/>
    </location>
    <ligand>
        <name>GTP</name>
        <dbReference type="ChEBI" id="CHEBI:37565"/>
    </ligand>
</feature>
<dbReference type="SMART" id="SM00177">
    <property type="entry name" value="ARF"/>
    <property type="match status" value="1"/>
</dbReference>
<comment type="similarity">
    <text evidence="1 6">Belongs to the small GTPase superfamily. Arf family.</text>
</comment>
<sequence>MGLNLSRLWESIWKSFESDPARILMLGLDAAGKTTILYKVKLNEQVVTIPTIGFNVETVDLGKGVSFTVWDVGGQETLRPLWRHYFQNSRGLLFVVDSSDKDRFGEAADELARILNDDTMDGVPVVVMANKQDLPGAASCSEIMNALRLDGFRTHKWHIESCCAVSGVGVYESMFEMARLVKEFQRMKK</sequence>
<dbReference type="GO" id="GO:0030010">
    <property type="term" value="P:establishment of cell polarity"/>
    <property type="evidence" value="ECO:0007669"/>
    <property type="project" value="UniProtKB-ARBA"/>
</dbReference>
<evidence type="ECO:0000256" key="2">
    <source>
        <dbReference type="ARBA" id="ARBA00022741"/>
    </source>
</evidence>
<dbReference type="GO" id="GO:0005525">
    <property type="term" value="F:GTP binding"/>
    <property type="evidence" value="ECO:0007669"/>
    <property type="project" value="UniProtKB-KW"/>
</dbReference>
<dbReference type="CDD" id="cd00878">
    <property type="entry name" value="Arf_Arl"/>
    <property type="match status" value="1"/>
</dbReference>
<feature type="binding site" evidence="5">
    <location>
        <position position="51"/>
    </location>
    <ligand>
        <name>Mg(2+)</name>
        <dbReference type="ChEBI" id="CHEBI:18420"/>
    </ligand>
</feature>
<dbReference type="AlphaFoldDB" id="A0A915KMZ7"/>
<dbReference type="Proteomes" id="UP000887565">
    <property type="component" value="Unplaced"/>
</dbReference>
<keyword evidence="7" id="KW-1185">Reference proteome</keyword>
<dbReference type="FunFam" id="3.40.50.300:FF:000412">
    <property type="entry name" value="ADP-ribosylation factor 1"/>
    <property type="match status" value="1"/>
</dbReference>
<dbReference type="SMART" id="SM00178">
    <property type="entry name" value="SAR"/>
    <property type="match status" value="1"/>
</dbReference>
<keyword evidence="5" id="KW-0479">Metal-binding</keyword>
<feature type="binding site" evidence="4">
    <location>
        <position position="74"/>
    </location>
    <ligand>
        <name>GTP</name>
        <dbReference type="ChEBI" id="CHEBI:37565"/>
    </ligand>
</feature>
<evidence type="ECO:0000256" key="1">
    <source>
        <dbReference type="ARBA" id="ARBA00010290"/>
    </source>
</evidence>
<accession>A0A915KMZ7</accession>
<keyword evidence="3 4" id="KW-0342">GTP-binding</keyword>
<evidence type="ECO:0000256" key="4">
    <source>
        <dbReference type="PIRSR" id="PIRSR606689-1"/>
    </source>
</evidence>
<organism evidence="7 8">
    <name type="scientific">Romanomermis culicivorax</name>
    <name type="common">Nematode worm</name>
    <dbReference type="NCBI Taxonomy" id="13658"/>
    <lineage>
        <taxon>Eukaryota</taxon>
        <taxon>Metazoa</taxon>
        <taxon>Ecdysozoa</taxon>
        <taxon>Nematoda</taxon>
        <taxon>Enoplea</taxon>
        <taxon>Dorylaimia</taxon>
        <taxon>Mermithida</taxon>
        <taxon>Mermithoidea</taxon>
        <taxon>Mermithidae</taxon>
        <taxon>Romanomermis</taxon>
    </lineage>
</organism>
<dbReference type="InterPro" id="IPR027417">
    <property type="entry name" value="P-loop_NTPase"/>
</dbReference>
<dbReference type="GO" id="GO:0046872">
    <property type="term" value="F:metal ion binding"/>
    <property type="evidence" value="ECO:0007669"/>
    <property type="project" value="UniProtKB-KW"/>
</dbReference>
<dbReference type="GO" id="GO:0003924">
    <property type="term" value="F:GTPase activity"/>
    <property type="evidence" value="ECO:0007669"/>
    <property type="project" value="InterPro"/>
</dbReference>
<evidence type="ECO:0000256" key="6">
    <source>
        <dbReference type="RuleBase" id="RU003925"/>
    </source>
</evidence>
<dbReference type="SUPFAM" id="SSF52540">
    <property type="entry name" value="P-loop containing nucleoside triphosphate hydrolases"/>
    <property type="match status" value="1"/>
</dbReference>